<dbReference type="Proteomes" id="UP000681722">
    <property type="component" value="Unassembled WGS sequence"/>
</dbReference>
<gene>
    <name evidence="13" type="ORF">GPM918_LOCUS1428</name>
    <name evidence="14" type="ORF">SRO942_LOCUS1428</name>
</gene>
<dbReference type="OrthoDB" id="10064699at2759"/>
<evidence type="ECO:0000259" key="12">
    <source>
        <dbReference type="PROSITE" id="PS50802"/>
    </source>
</evidence>
<evidence type="ECO:0000256" key="6">
    <source>
        <dbReference type="ARBA" id="ARBA00022771"/>
    </source>
</evidence>
<evidence type="ECO:0000256" key="9">
    <source>
        <dbReference type="ARBA" id="ARBA00022807"/>
    </source>
</evidence>
<dbReference type="InterPro" id="IPR003323">
    <property type="entry name" value="OTU_dom"/>
</dbReference>
<keyword evidence="7" id="KW-0833">Ubl conjugation pathway</keyword>
<dbReference type="GO" id="GO:0005737">
    <property type="term" value="C:cytoplasm"/>
    <property type="evidence" value="ECO:0007669"/>
    <property type="project" value="TreeGrafter"/>
</dbReference>
<dbReference type="GO" id="GO:0070536">
    <property type="term" value="P:protein K63-linked deubiquitination"/>
    <property type="evidence" value="ECO:0007669"/>
    <property type="project" value="TreeGrafter"/>
</dbReference>
<feature type="domain" description="OTU" evidence="12">
    <location>
        <begin position="167"/>
        <end position="403"/>
    </location>
</feature>
<organism evidence="13 15">
    <name type="scientific">Didymodactylos carnosus</name>
    <dbReference type="NCBI Taxonomy" id="1234261"/>
    <lineage>
        <taxon>Eukaryota</taxon>
        <taxon>Metazoa</taxon>
        <taxon>Spiralia</taxon>
        <taxon>Gnathifera</taxon>
        <taxon>Rotifera</taxon>
        <taxon>Eurotatoria</taxon>
        <taxon>Bdelloidea</taxon>
        <taxon>Philodinida</taxon>
        <taxon>Philodinidae</taxon>
        <taxon>Didymodactylos</taxon>
    </lineage>
</organism>
<evidence type="ECO:0000256" key="8">
    <source>
        <dbReference type="ARBA" id="ARBA00022801"/>
    </source>
</evidence>
<dbReference type="GO" id="GO:0005634">
    <property type="term" value="C:nucleus"/>
    <property type="evidence" value="ECO:0007669"/>
    <property type="project" value="TreeGrafter"/>
</dbReference>
<dbReference type="GO" id="GO:0071108">
    <property type="term" value="P:protein K48-linked deubiquitination"/>
    <property type="evidence" value="ECO:0007669"/>
    <property type="project" value="TreeGrafter"/>
</dbReference>
<evidence type="ECO:0000256" key="4">
    <source>
        <dbReference type="ARBA" id="ARBA00022670"/>
    </source>
</evidence>
<keyword evidence="5" id="KW-0479">Metal-binding</keyword>
<proteinExistence type="inferred from homology"/>
<keyword evidence="10" id="KW-0862">Zinc</keyword>
<evidence type="ECO:0000256" key="11">
    <source>
        <dbReference type="SAM" id="MobiDB-lite"/>
    </source>
</evidence>
<evidence type="ECO:0000313" key="13">
    <source>
        <dbReference type="EMBL" id="CAF0761795.1"/>
    </source>
</evidence>
<sequence length="987" mass="112541">MTNWNHNRLDEEIDDINEDAFDDETDRIVNNQSRDSVKLRRTESTNNPVLHRALSTVSANQSLVFNQRTTIAKNFRRSSVNDQIVTINHVEADASFVLTDLNSLKEEIRTRVMDSLVDQPTMTALEETSKFFYLFFNYLYAVVTRMEYIFLERLNWWCSNKLQCPKLYPLLTSGDGNCLLHATSLAMWGFQDRSLVMRKALNETLITSKPNNSLYRRWRWAQSVQNKKYGLVFSEEEWDSEWKSLLKLSSTEPRTYQCKTSNSTANNNSNVFDDSNRNPKLPNTTTTTTSNVITSYTPSSMTNTTTTQSTSTNKTSPSTTVNNNVKQYYESLEEMHVYVLANNIRRPIIVYSDTILRDHSGEAVSPINFGGIYFPLEIPPEKCYQSPVFLAFDAAHFSALVPMEQNSKMKLTYRIPLIDADTLDLLPLHFAVDPGPSFRWPINEELSDNVIQQYELHGERRLKLLEKYLSLCKEFTSLTTLFPSTSTANGATPSTASFTQQQMNEESNNIDMSTTNVSEMNESLNSATSAIPNINKKIPKPLNNFGKIIRRAFIEPFSQSKRAAAATALRNEQQMLGDAVRSQNASTFENENDDEYLNQSSLSLLNPRTNILTVIMVNFQPKRPRACDSMIKNYIDTCIREYREELIKQQRQNTDVNDIVKEQTFILPRQQTENNNSYNRNVTTTNNDSVLRISKNNNLAINQPSSSSSAIVNNSQQYSDFYTKNKDNNASPQPIHSTVRSIQTRNSANNSPNLNEKNINLNNQTAIRKLPQLPSQSSGSYAVNVNSLTKQSNINYQTPARSYHQVVDNNNAEPEEENKFSTQYGYVRTQEHQQHPRIADVPQSNSSEFSNRHQYSIAPPDGYSYTDSKLNGNISSYYESKNGNSQKPIQMSPIMTPVKRQQSLNKIRSTQNTSINSINSPTRIVTPQMIDNNRYINNNNSAMNSYRPSSISRVALKNHPPSQTSTWYAQVPVNTDFIYCATEHERL</sequence>
<dbReference type="GO" id="GO:0035871">
    <property type="term" value="P:protein K11-linked deubiquitination"/>
    <property type="evidence" value="ECO:0007669"/>
    <property type="project" value="TreeGrafter"/>
</dbReference>
<dbReference type="PROSITE" id="PS50802">
    <property type="entry name" value="OTU"/>
    <property type="match status" value="1"/>
</dbReference>
<keyword evidence="4" id="KW-0645">Protease</keyword>
<evidence type="ECO:0000256" key="1">
    <source>
        <dbReference type="ARBA" id="ARBA00000707"/>
    </source>
</evidence>
<evidence type="ECO:0000313" key="15">
    <source>
        <dbReference type="Proteomes" id="UP000663829"/>
    </source>
</evidence>
<keyword evidence="6" id="KW-0863">Zinc-finger</keyword>
<evidence type="ECO:0000256" key="2">
    <source>
        <dbReference type="ARBA" id="ARBA00005865"/>
    </source>
</evidence>
<dbReference type="InterPro" id="IPR051346">
    <property type="entry name" value="OTU_Deubiquitinase"/>
</dbReference>
<dbReference type="Pfam" id="PF02338">
    <property type="entry name" value="OTU"/>
    <property type="match status" value="1"/>
</dbReference>
<comment type="similarity">
    <text evidence="2">Belongs to the peptidase C64 family.</text>
</comment>
<dbReference type="CDD" id="cd22768">
    <property type="entry name" value="OTU_OTUD7"/>
    <property type="match status" value="1"/>
</dbReference>
<evidence type="ECO:0000256" key="3">
    <source>
        <dbReference type="ARBA" id="ARBA00012759"/>
    </source>
</evidence>
<dbReference type="PANTHER" id="PTHR13367:SF27">
    <property type="entry name" value="OTU DOMAIN-CONTAINING PROTEIN"/>
    <property type="match status" value="1"/>
</dbReference>
<feature type="compositionally biased region" description="Low complexity" evidence="11">
    <location>
        <begin position="260"/>
        <end position="270"/>
    </location>
</feature>
<dbReference type="EMBL" id="CAJNOQ010000131">
    <property type="protein sequence ID" value="CAF0761795.1"/>
    <property type="molecule type" value="Genomic_DNA"/>
</dbReference>
<dbReference type="Proteomes" id="UP000663829">
    <property type="component" value="Unassembled WGS sequence"/>
</dbReference>
<accession>A0A813Q4D5</accession>
<name>A0A813Q4D5_9BILA</name>
<dbReference type="PANTHER" id="PTHR13367">
    <property type="entry name" value="UBIQUITIN THIOESTERASE"/>
    <property type="match status" value="1"/>
</dbReference>
<feature type="region of interest" description="Disordered" evidence="11">
    <location>
        <begin position="256"/>
        <end position="320"/>
    </location>
</feature>
<comment type="caution">
    <text evidence="13">The sequence shown here is derived from an EMBL/GenBank/DDBJ whole genome shotgun (WGS) entry which is preliminary data.</text>
</comment>
<keyword evidence="8" id="KW-0378">Hydrolase</keyword>
<dbReference type="GO" id="GO:0071947">
    <property type="term" value="P:protein deubiquitination involved in ubiquitin-dependent protein catabolic process"/>
    <property type="evidence" value="ECO:0007669"/>
    <property type="project" value="TreeGrafter"/>
</dbReference>
<keyword evidence="15" id="KW-1185">Reference proteome</keyword>
<feature type="compositionally biased region" description="Low complexity" evidence="11">
    <location>
        <begin position="284"/>
        <end position="320"/>
    </location>
</feature>
<evidence type="ECO:0000256" key="7">
    <source>
        <dbReference type="ARBA" id="ARBA00022786"/>
    </source>
</evidence>
<dbReference type="GO" id="GO:0008270">
    <property type="term" value="F:zinc ion binding"/>
    <property type="evidence" value="ECO:0007669"/>
    <property type="project" value="UniProtKB-KW"/>
</dbReference>
<dbReference type="EMBL" id="CAJOBC010000131">
    <property type="protein sequence ID" value="CAF3542777.1"/>
    <property type="molecule type" value="Genomic_DNA"/>
</dbReference>
<dbReference type="AlphaFoldDB" id="A0A813Q4D5"/>
<comment type="catalytic activity">
    <reaction evidence="1">
        <text>Thiol-dependent hydrolysis of ester, thioester, amide, peptide and isopeptide bonds formed by the C-terminal Gly of ubiquitin (a 76-residue protein attached to proteins as an intracellular targeting signal).</text>
        <dbReference type="EC" id="3.4.19.12"/>
    </reaction>
</comment>
<dbReference type="GO" id="GO:0004843">
    <property type="term" value="F:cysteine-type deubiquitinase activity"/>
    <property type="evidence" value="ECO:0007669"/>
    <property type="project" value="UniProtKB-EC"/>
</dbReference>
<dbReference type="EC" id="3.4.19.12" evidence="3"/>
<protein>
    <recommendedName>
        <fullName evidence="3">ubiquitinyl hydrolase 1</fullName>
        <ecNumber evidence="3">3.4.19.12</ecNumber>
    </recommendedName>
</protein>
<evidence type="ECO:0000313" key="14">
    <source>
        <dbReference type="EMBL" id="CAF3542777.1"/>
    </source>
</evidence>
<evidence type="ECO:0000256" key="5">
    <source>
        <dbReference type="ARBA" id="ARBA00022723"/>
    </source>
</evidence>
<reference evidence="13" key="1">
    <citation type="submission" date="2021-02" db="EMBL/GenBank/DDBJ databases">
        <authorList>
            <person name="Nowell W R."/>
        </authorList>
    </citation>
    <scope>NUCLEOTIDE SEQUENCE</scope>
</reference>
<keyword evidence="9" id="KW-0788">Thiol protease</keyword>
<dbReference type="GO" id="GO:0070530">
    <property type="term" value="F:K63-linked polyubiquitin modification-dependent protein binding"/>
    <property type="evidence" value="ECO:0007669"/>
    <property type="project" value="TreeGrafter"/>
</dbReference>
<evidence type="ECO:0000256" key="10">
    <source>
        <dbReference type="ARBA" id="ARBA00022833"/>
    </source>
</evidence>